<keyword evidence="3" id="KW-1185">Reference proteome</keyword>
<dbReference type="EMBL" id="CP053418">
    <property type="protein sequence ID" value="QJW85076.1"/>
    <property type="molecule type" value="Genomic_DNA"/>
</dbReference>
<proteinExistence type="predicted"/>
<evidence type="ECO:0000313" key="3">
    <source>
        <dbReference type="Proteomes" id="UP000500826"/>
    </source>
</evidence>
<feature type="compositionally biased region" description="Low complexity" evidence="1">
    <location>
        <begin position="167"/>
        <end position="189"/>
    </location>
</feature>
<dbReference type="Proteomes" id="UP000500826">
    <property type="component" value="Chromosome"/>
</dbReference>
<organism evidence="2 3">
    <name type="scientific">Ramlibacter terrae</name>
    <dbReference type="NCBI Taxonomy" id="2732511"/>
    <lineage>
        <taxon>Bacteria</taxon>
        <taxon>Pseudomonadati</taxon>
        <taxon>Pseudomonadota</taxon>
        <taxon>Betaproteobacteria</taxon>
        <taxon>Burkholderiales</taxon>
        <taxon>Comamonadaceae</taxon>
        <taxon>Ramlibacter</taxon>
    </lineage>
</organism>
<name>A0ABX6P4L7_9BURK</name>
<protein>
    <submittedName>
        <fullName evidence="2">Uncharacterized protein</fullName>
    </submittedName>
</protein>
<accession>A0ABX6P4L7</accession>
<evidence type="ECO:0000313" key="2">
    <source>
        <dbReference type="EMBL" id="QJW85076.1"/>
    </source>
</evidence>
<feature type="region of interest" description="Disordered" evidence="1">
    <location>
        <begin position="163"/>
        <end position="198"/>
    </location>
</feature>
<evidence type="ECO:0000256" key="1">
    <source>
        <dbReference type="SAM" id="MobiDB-lite"/>
    </source>
</evidence>
<reference evidence="2 3" key="1">
    <citation type="submission" date="2020-05" db="EMBL/GenBank/DDBJ databases">
        <title>Ramlibacter rhizophilus sp. nov., isolated from rhizosphere soil of national flower Mugunghwa from South Korea.</title>
        <authorList>
            <person name="Zheng-Fei Y."/>
            <person name="Huan T."/>
        </authorList>
    </citation>
    <scope>NUCLEOTIDE SEQUENCE [LARGE SCALE GENOMIC DNA]</scope>
    <source>
        <strain evidence="2 3">H242</strain>
    </source>
</reference>
<sequence>MPSGRSVQIAMADVDRPVGFSLPLAAPGFQPAVTFHLEDRERSVAVLHQFAGWLQPMLAQFCPAASMSAHQPTLGAGSWEILRGPQLLAVVDLRLGAAVAPTATAADFEAAVWSIRDHGDVAIPAEFVRLSVSQLMWQYALRTARDLLPPHYRHHPLYFRRPPPPAAASAEGRPPAAAARARGPADALRTVAARHRPR</sequence>
<gene>
    <name evidence="2" type="ORF">HK414_21015</name>
</gene>